<sequence length="458" mass="51347">MLKRLKTRFALPAVAGIGLILLVLVVQLQPDLQHDIQARPSVPVNYITLERHSIRPEIIGFGTVKPDLALQAKAEVTGRVTFINPALKKGEIFAKDTLLLKIDDKDYQLALKQAEADVLANQANLEEMKLVIQNNEVELQLAQEKLKVRENEFARLSQLRKSGSVSQSQLDSERQNLLQQQQEVQQLKNKQTTLPSDLEVMKAQLAIAEAKLERSQRDLARTEVRLPFNGRISKVHVELDQYVATGAQLFDASGLDKVVINAQFTMEQFSLFARGFNQREINLDDLQNFSNMKTMLASLGLSAKVELANGKFASWPAKVERFSDDLDPQSRTLGVTVSIEDNYRNIEPGTKPPLLEGMYMKVSLMGAPRDFIALPRFAIRDNQVLTITPENKLKRVRLSEIQTQGNLALVNNLLMPGDRIITSDLFPAVPGMDLTPIVDQVSQKQMTQWISSSEQKGD</sequence>
<dbReference type="AlphaFoldDB" id="A0A545T1E1"/>
<dbReference type="Gene3D" id="2.40.50.100">
    <property type="match status" value="1"/>
</dbReference>
<name>A0A545T1E1_9GAMM</name>
<proteinExistence type="predicted"/>
<evidence type="ECO:0000313" key="2">
    <source>
        <dbReference type="EMBL" id="TQV70995.1"/>
    </source>
</evidence>
<organism evidence="2 3">
    <name type="scientific">Aliikangiella marina</name>
    <dbReference type="NCBI Taxonomy" id="1712262"/>
    <lineage>
        <taxon>Bacteria</taxon>
        <taxon>Pseudomonadati</taxon>
        <taxon>Pseudomonadota</taxon>
        <taxon>Gammaproteobacteria</taxon>
        <taxon>Oceanospirillales</taxon>
        <taxon>Pleioneaceae</taxon>
        <taxon>Aliikangiella</taxon>
    </lineage>
</organism>
<evidence type="ECO:0008006" key="4">
    <source>
        <dbReference type="Google" id="ProtNLM"/>
    </source>
</evidence>
<dbReference type="GO" id="GO:1990281">
    <property type="term" value="C:efflux pump complex"/>
    <property type="evidence" value="ECO:0007669"/>
    <property type="project" value="TreeGrafter"/>
</dbReference>
<dbReference type="Proteomes" id="UP000317839">
    <property type="component" value="Unassembled WGS sequence"/>
</dbReference>
<dbReference type="RefSeq" id="WP_142944212.1">
    <property type="nucleotide sequence ID" value="NZ_VIKR01000007.1"/>
</dbReference>
<reference evidence="2 3" key="1">
    <citation type="submission" date="2019-06" db="EMBL/GenBank/DDBJ databases">
        <title>Draft genome of Aliikangiella marina GYP-15.</title>
        <authorList>
            <person name="Wang G."/>
        </authorList>
    </citation>
    <scope>NUCLEOTIDE SEQUENCE [LARGE SCALE GENOMIC DNA]</scope>
    <source>
        <strain evidence="2 3">GYP-15</strain>
    </source>
</reference>
<dbReference type="GO" id="GO:0015562">
    <property type="term" value="F:efflux transmembrane transporter activity"/>
    <property type="evidence" value="ECO:0007669"/>
    <property type="project" value="TreeGrafter"/>
</dbReference>
<feature type="coiled-coil region" evidence="1">
    <location>
        <begin position="111"/>
        <end position="225"/>
    </location>
</feature>
<dbReference type="EMBL" id="VIKR01000007">
    <property type="protein sequence ID" value="TQV70995.1"/>
    <property type="molecule type" value="Genomic_DNA"/>
</dbReference>
<evidence type="ECO:0000256" key="1">
    <source>
        <dbReference type="SAM" id="Coils"/>
    </source>
</evidence>
<protein>
    <recommendedName>
        <fullName evidence="4">HlyD family efflux transporter periplasmic adaptor subunit</fullName>
    </recommendedName>
</protein>
<dbReference type="PANTHER" id="PTHR30469:SF15">
    <property type="entry name" value="HLYD FAMILY OF SECRETION PROTEINS"/>
    <property type="match status" value="1"/>
</dbReference>
<dbReference type="Gene3D" id="2.40.30.170">
    <property type="match status" value="1"/>
</dbReference>
<evidence type="ECO:0000313" key="3">
    <source>
        <dbReference type="Proteomes" id="UP000317839"/>
    </source>
</evidence>
<dbReference type="PANTHER" id="PTHR30469">
    <property type="entry name" value="MULTIDRUG RESISTANCE PROTEIN MDTA"/>
    <property type="match status" value="1"/>
</dbReference>
<accession>A0A545T1E1</accession>
<dbReference type="SUPFAM" id="SSF111369">
    <property type="entry name" value="HlyD-like secretion proteins"/>
    <property type="match status" value="1"/>
</dbReference>
<keyword evidence="1" id="KW-0175">Coiled coil</keyword>
<dbReference type="OrthoDB" id="9806939at2"/>
<gene>
    <name evidence="2" type="ORF">FLL45_21960</name>
</gene>
<dbReference type="Gene3D" id="2.40.420.20">
    <property type="match status" value="1"/>
</dbReference>
<comment type="caution">
    <text evidence="2">The sequence shown here is derived from an EMBL/GenBank/DDBJ whole genome shotgun (WGS) entry which is preliminary data.</text>
</comment>
<dbReference type="Gene3D" id="1.10.287.470">
    <property type="entry name" value="Helix hairpin bin"/>
    <property type="match status" value="1"/>
</dbReference>
<keyword evidence="3" id="KW-1185">Reference proteome</keyword>